<dbReference type="InterPro" id="IPR006665">
    <property type="entry name" value="OmpA-like"/>
</dbReference>
<accession>A0A8J6NS91</accession>
<feature type="domain" description="OmpA-like" evidence="9">
    <location>
        <begin position="114"/>
        <end position="234"/>
    </location>
</feature>
<evidence type="ECO:0000256" key="5">
    <source>
        <dbReference type="ARBA" id="ARBA00022989"/>
    </source>
</evidence>
<evidence type="ECO:0000256" key="2">
    <source>
        <dbReference type="ARBA" id="ARBA00008914"/>
    </source>
</evidence>
<dbReference type="PANTHER" id="PTHR30329">
    <property type="entry name" value="STATOR ELEMENT OF FLAGELLAR MOTOR COMPLEX"/>
    <property type="match status" value="1"/>
</dbReference>
<dbReference type="Gene3D" id="3.30.1330.60">
    <property type="entry name" value="OmpA-like domain"/>
    <property type="match status" value="1"/>
</dbReference>
<dbReference type="SUPFAM" id="SSF103088">
    <property type="entry name" value="OmpA-like"/>
    <property type="match status" value="1"/>
</dbReference>
<gene>
    <name evidence="10" type="ORF">H8E23_08490</name>
</gene>
<evidence type="ECO:0000256" key="1">
    <source>
        <dbReference type="ARBA" id="ARBA00004162"/>
    </source>
</evidence>
<dbReference type="InterPro" id="IPR025713">
    <property type="entry name" value="MotB-like_N_dom"/>
</dbReference>
<dbReference type="PANTHER" id="PTHR30329:SF21">
    <property type="entry name" value="LIPOPROTEIN YIAD-RELATED"/>
    <property type="match status" value="1"/>
</dbReference>
<comment type="subcellular location">
    <subcellularLocation>
        <location evidence="1">Cell membrane</location>
        <topology evidence="1">Single-pass membrane protein</topology>
    </subcellularLocation>
</comment>
<dbReference type="Proteomes" id="UP000603434">
    <property type="component" value="Unassembled WGS sequence"/>
</dbReference>
<evidence type="ECO:0000256" key="6">
    <source>
        <dbReference type="ARBA" id="ARBA00023136"/>
    </source>
</evidence>
<comment type="similarity">
    <text evidence="2">Belongs to the MotB family.</text>
</comment>
<evidence type="ECO:0000313" key="10">
    <source>
        <dbReference type="EMBL" id="MBC8361420.1"/>
    </source>
</evidence>
<sequence length="234" mass="26458">MSEDKKIDTNAWMVTFADLVMLLLTFFVMLLTMSSMDAKKLESLFVHFNEATGVLEFSGTMEVANFGAFISKYNDTANLLVIDQNKFISSLNLPESLGKMIKDLDHKLLMTDDERGLILSFNENLLFNPGETTIKKELWPFLDMMADAISDCDNEILVMGHADSSPLANGRYNTNWELSAYRGLSVLDYFLQQKKLSSARFSVGGYGASRPLYPNDTLEHKAANRRVEIIFKHL</sequence>
<keyword evidence="6 7" id="KW-0472">Membrane</keyword>
<evidence type="ECO:0000256" key="7">
    <source>
        <dbReference type="PROSITE-ProRule" id="PRU00473"/>
    </source>
</evidence>
<evidence type="ECO:0000256" key="3">
    <source>
        <dbReference type="ARBA" id="ARBA00022475"/>
    </source>
</evidence>
<comment type="caution">
    <text evidence="10">The sequence shown here is derived from an EMBL/GenBank/DDBJ whole genome shotgun (WGS) entry which is preliminary data.</text>
</comment>
<dbReference type="Pfam" id="PF00691">
    <property type="entry name" value="OmpA"/>
    <property type="match status" value="1"/>
</dbReference>
<protein>
    <submittedName>
        <fullName evidence="10">OmpA family protein</fullName>
    </submittedName>
</protein>
<dbReference type="AlphaFoldDB" id="A0A8J6NS91"/>
<feature type="transmembrane region" description="Helical" evidence="8">
    <location>
        <begin position="12"/>
        <end position="31"/>
    </location>
</feature>
<evidence type="ECO:0000313" key="11">
    <source>
        <dbReference type="Proteomes" id="UP000603434"/>
    </source>
</evidence>
<dbReference type="PROSITE" id="PS51123">
    <property type="entry name" value="OMPA_2"/>
    <property type="match status" value="1"/>
</dbReference>
<dbReference type="GO" id="GO:0005886">
    <property type="term" value="C:plasma membrane"/>
    <property type="evidence" value="ECO:0007669"/>
    <property type="project" value="UniProtKB-SubCell"/>
</dbReference>
<proteinExistence type="inferred from homology"/>
<keyword evidence="5 8" id="KW-1133">Transmembrane helix</keyword>
<dbReference type="InterPro" id="IPR036737">
    <property type="entry name" value="OmpA-like_sf"/>
</dbReference>
<dbReference type="CDD" id="cd07185">
    <property type="entry name" value="OmpA_C-like"/>
    <property type="match status" value="1"/>
</dbReference>
<keyword evidence="4 8" id="KW-0812">Transmembrane</keyword>
<dbReference type="Pfam" id="PF13677">
    <property type="entry name" value="MotB_plug"/>
    <property type="match status" value="1"/>
</dbReference>
<name>A0A8J6NS91_9BACT</name>
<evidence type="ECO:0000259" key="9">
    <source>
        <dbReference type="PROSITE" id="PS51123"/>
    </source>
</evidence>
<dbReference type="InterPro" id="IPR050330">
    <property type="entry name" value="Bact_OuterMem_StrucFunc"/>
</dbReference>
<reference evidence="10 11" key="1">
    <citation type="submission" date="2020-08" db="EMBL/GenBank/DDBJ databases">
        <title>Bridging the membrane lipid divide: bacteria of the FCB group superphylum have the potential to synthesize archaeal ether lipids.</title>
        <authorList>
            <person name="Villanueva L."/>
            <person name="Von Meijenfeldt F.A.B."/>
            <person name="Westbye A.B."/>
            <person name="Yadav S."/>
            <person name="Hopmans E.C."/>
            <person name="Dutilh B.E."/>
            <person name="Sinninghe Damste J.S."/>
        </authorList>
    </citation>
    <scope>NUCLEOTIDE SEQUENCE [LARGE SCALE GENOMIC DNA]</scope>
    <source>
        <strain evidence="10">NIOZ-UU30</strain>
    </source>
</reference>
<keyword evidence="3" id="KW-1003">Cell membrane</keyword>
<evidence type="ECO:0000256" key="4">
    <source>
        <dbReference type="ARBA" id="ARBA00022692"/>
    </source>
</evidence>
<organism evidence="10 11">
    <name type="scientific">Candidatus Desulfatibia profunda</name>
    <dbReference type="NCBI Taxonomy" id="2841695"/>
    <lineage>
        <taxon>Bacteria</taxon>
        <taxon>Pseudomonadati</taxon>
        <taxon>Thermodesulfobacteriota</taxon>
        <taxon>Desulfobacteria</taxon>
        <taxon>Desulfobacterales</taxon>
        <taxon>Desulfobacterales incertae sedis</taxon>
        <taxon>Candidatus Desulfatibia</taxon>
    </lineage>
</organism>
<evidence type="ECO:0000256" key="8">
    <source>
        <dbReference type="SAM" id="Phobius"/>
    </source>
</evidence>
<dbReference type="EMBL" id="JACNJH010000134">
    <property type="protein sequence ID" value="MBC8361420.1"/>
    <property type="molecule type" value="Genomic_DNA"/>
</dbReference>